<keyword evidence="3" id="KW-0255">Endonuclease</keyword>
<dbReference type="RefSeq" id="WP_212713809.1">
    <property type="nucleotide sequence ID" value="NZ_JBHSUB010000004.1"/>
</dbReference>
<dbReference type="InterPro" id="IPR058813">
    <property type="entry name" value="DNA-SBD_ScoMcrA"/>
</dbReference>
<keyword evidence="3" id="KW-0238">DNA-binding</keyword>
<evidence type="ECO:0000259" key="2">
    <source>
        <dbReference type="Pfam" id="PF26340"/>
    </source>
</evidence>
<evidence type="ECO:0000313" key="3">
    <source>
        <dbReference type="EMBL" id="MFC6377014.1"/>
    </source>
</evidence>
<keyword evidence="4" id="KW-1185">Reference proteome</keyword>
<sequence>MTSYHILNQAIADVAVWRKGDQCAPHKPLLILYVLSQYKKGHHRLFNYGDEIQQPLTQLLQEFGPKRRDYYPNMPFWRLRTESFWCLENAERCKPRKGNTQPLKRELTEHQVSGGFDEESFRALNQNPAMIDKLAQNILTERFPESLQQVLADQLGFDIMTLMKTRDPRFRESVLRAYHSQCAVCGYNLRLDGALVGLEAAHIRWKQYGGPCEVSNGLALCSVHHSALDRGAIGVDEHLTIRISGGINRSPMVDRLFRDLEGKKLLLPGNKAYWPADKFIEWHQTNVFKA</sequence>
<evidence type="ECO:0000313" key="4">
    <source>
        <dbReference type="Proteomes" id="UP001596230"/>
    </source>
</evidence>
<name>A0ABW1VTW8_9GAMM</name>
<reference evidence="4" key="1">
    <citation type="journal article" date="2019" name="Int. J. Syst. Evol. Microbiol.">
        <title>The Global Catalogue of Microorganisms (GCM) 10K type strain sequencing project: providing services to taxonomists for standard genome sequencing and annotation.</title>
        <authorList>
            <consortium name="The Broad Institute Genomics Platform"/>
            <consortium name="The Broad Institute Genome Sequencing Center for Infectious Disease"/>
            <person name="Wu L."/>
            <person name="Ma J."/>
        </authorList>
    </citation>
    <scope>NUCLEOTIDE SEQUENCE [LARGE SCALE GENOMIC DNA]</scope>
    <source>
        <strain evidence="4">CGMCC 1.18518</strain>
    </source>
</reference>
<evidence type="ECO:0000259" key="1">
    <source>
        <dbReference type="Pfam" id="PF13391"/>
    </source>
</evidence>
<gene>
    <name evidence="3" type="ORF">ACFP9W_02690</name>
</gene>
<dbReference type="EMBL" id="JBHSUB010000004">
    <property type="protein sequence ID" value="MFC6377014.1"/>
    <property type="molecule type" value="Genomic_DNA"/>
</dbReference>
<dbReference type="CDD" id="cd00085">
    <property type="entry name" value="HNHc"/>
    <property type="match status" value="1"/>
</dbReference>
<organism evidence="3 4">
    <name type="scientific">Tatumella terrea</name>
    <dbReference type="NCBI Taxonomy" id="419007"/>
    <lineage>
        <taxon>Bacteria</taxon>
        <taxon>Pseudomonadati</taxon>
        <taxon>Pseudomonadota</taxon>
        <taxon>Gammaproteobacteria</taxon>
        <taxon>Enterobacterales</taxon>
        <taxon>Erwiniaceae</taxon>
        <taxon>Tatumella</taxon>
    </lineage>
</organism>
<dbReference type="NCBIfam" id="NF045808">
    <property type="entry name" value="PT-DNA_restrict"/>
    <property type="match status" value="1"/>
</dbReference>
<dbReference type="Pfam" id="PF13391">
    <property type="entry name" value="HNH_2"/>
    <property type="match status" value="1"/>
</dbReference>
<dbReference type="Proteomes" id="UP001596230">
    <property type="component" value="Unassembled WGS sequence"/>
</dbReference>
<dbReference type="InterPro" id="IPR011396">
    <property type="entry name" value="PT_DNA_restrict"/>
</dbReference>
<keyword evidence="3" id="KW-0540">Nuclease</keyword>
<protein>
    <submittedName>
        <fullName evidence="3">Phosphorothioated DNA-binding restriction endonuclease</fullName>
    </submittedName>
</protein>
<feature type="domain" description="ScoMcrA-like DNA sulfur-binding" evidence="2">
    <location>
        <begin position="7"/>
        <end position="158"/>
    </location>
</feature>
<comment type="caution">
    <text evidence="3">The sequence shown here is derived from an EMBL/GenBank/DDBJ whole genome shotgun (WGS) entry which is preliminary data.</text>
</comment>
<dbReference type="PIRSF" id="PIRSF030850">
    <property type="entry name" value="UCP030850"/>
    <property type="match status" value="1"/>
</dbReference>
<proteinExistence type="predicted"/>
<accession>A0ABW1VTW8</accession>
<keyword evidence="3" id="KW-0378">Hydrolase</keyword>
<feature type="domain" description="HNH nuclease" evidence="1">
    <location>
        <begin position="182"/>
        <end position="236"/>
    </location>
</feature>
<dbReference type="InterPro" id="IPR003615">
    <property type="entry name" value="HNH_nuc"/>
</dbReference>
<dbReference type="GO" id="GO:0004519">
    <property type="term" value="F:endonuclease activity"/>
    <property type="evidence" value="ECO:0007669"/>
    <property type="project" value="UniProtKB-KW"/>
</dbReference>
<dbReference type="Pfam" id="PF26340">
    <property type="entry name" value="DNA-SBD_ScoMcrA"/>
    <property type="match status" value="1"/>
</dbReference>
<dbReference type="GO" id="GO:0003677">
    <property type="term" value="F:DNA binding"/>
    <property type="evidence" value="ECO:0007669"/>
    <property type="project" value="UniProtKB-KW"/>
</dbReference>